<evidence type="ECO:0000313" key="1">
    <source>
        <dbReference type="EMBL" id="QJY45438.1"/>
    </source>
</evidence>
<dbReference type="RefSeq" id="WP_172155467.1">
    <property type="nucleotide sequence ID" value="NZ_CP053564.1"/>
</dbReference>
<dbReference type="CDD" id="cd03443">
    <property type="entry name" value="PaaI_thioesterase"/>
    <property type="match status" value="2"/>
</dbReference>
<dbReference type="EMBL" id="CP053564">
    <property type="protein sequence ID" value="QJY45438.1"/>
    <property type="molecule type" value="Genomic_DNA"/>
</dbReference>
<dbReference type="Proteomes" id="UP000505377">
    <property type="component" value="Chromosome"/>
</dbReference>
<protein>
    <submittedName>
        <fullName evidence="1">PaaI family thioesterase</fullName>
    </submittedName>
</protein>
<evidence type="ECO:0000313" key="2">
    <source>
        <dbReference type="Proteomes" id="UP000505377"/>
    </source>
</evidence>
<organism evidence="1 2">
    <name type="scientific">Pseudonocardia broussonetiae</name>
    <dbReference type="NCBI Taxonomy" id="2736640"/>
    <lineage>
        <taxon>Bacteria</taxon>
        <taxon>Bacillati</taxon>
        <taxon>Actinomycetota</taxon>
        <taxon>Actinomycetes</taxon>
        <taxon>Pseudonocardiales</taxon>
        <taxon>Pseudonocardiaceae</taxon>
        <taxon>Pseudonocardia</taxon>
    </lineage>
</organism>
<dbReference type="AlphaFoldDB" id="A0A6M6JBW3"/>
<keyword evidence="2" id="KW-1185">Reference proteome</keyword>
<dbReference type="KEGG" id="pbro:HOP40_06100"/>
<dbReference type="InterPro" id="IPR029069">
    <property type="entry name" value="HotDog_dom_sf"/>
</dbReference>
<accession>A0A6M6JBW3</accession>
<dbReference type="Gene3D" id="3.10.129.10">
    <property type="entry name" value="Hotdog Thioesterase"/>
    <property type="match status" value="2"/>
</dbReference>
<dbReference type="SUPFAM" id="SSF54637">
    <property type="entry name" value="Thioesterase/thiol ester dehydrase-isomerase"/>
    <property type="match status" value="2"/>
</dbReference>
<reference evidence="1 2" key="1">
    <citation type="submission" date="2020-05" db="EMBL/GenBank/DDBJ databases">
        <authorList>
            <person name="Mo P."/>
        </authorList>
    </citation>
    <scope>NUCLEOTIDE SEQUENCE [LARGE SCALE GENOMIC DNA]</scope>
    <source>
        <strain evidence="1 2">Gen01</strain>
    </source>
</reference>
<sequence>MPEPTAPLERLRAAITDPARLAPASRTTGIRLTEVEPGRVVGDLPSAAVLPPLGGALVLADFLLGSAIGTTLPAGHRVGTLSLHASVFAPGEGALSATARLVHRGPTGVSEVLVVDASGEPVLSATSRCAVLPSSGPPPAAEPSAVLLGMRTGPDGVSAVADPGLANYGATVQGGVLATVLAHALDVATGGVELDVTFLRGVAVDGAAFTARATPVHAGSRFAAGRAELHDAAGRLAAVGAASRWLTP</sequence>
<name>A0A6M6JBW3_9PSEU</name>
<gene>
    <name evidence="1" type="ORF">HOP40_06100</name>
</gene>
<proteinExistence type="predicted"/>